<protein>
    <recommendedName>
        <fullName evidence="16">UDP-N-acetylenolpyruvoylglucosamine reductase</fullName>
        <ecNumber evidence="16">1.3.1.98</ecNumber>
    </recommendedName>
    <alternativeName>
        <fullName evidence="16">UDP-N-acetylmuramate dehydrogenase</fullName>
    </alternativeName>
</protein>
<dbReference type="EC" id="1.3.1.98" evidence="16"/>
<evidence type="ECO:0000256" key="3">
    <source>
        <dbReference type="ARBA" id="ARBA00004496"/>
    </source>
</evidence>
<comment type="catalytic activity">
    <reaction evidence="15 16">
        <text>UDP-N-acetyl-alpha-D-muramate + NADP(+) = UDP-N-acetyl-3-O-(1-carboxyvinyl)-alpha-D-glucosamine + NADPH + H(+)</text>
        <dbReference type="Rhea" id="RHEA:12248"/>
        <dbReference type="ChEBI" id="CHEBI:15378"/>
        <dbReference type="ChEBI" id="CHEBI:57783"/>
        <dbReference type="ChEBI" id="CHEBI:58349"/>
        <dbReference type="ChEBI" id="CHEBI:68483"/>
        <dbReference type="ChEBI" id="CHEBI:70757"/>
        <dbReference type="EC" id="1.3.1.98"/>
    </reaction>
</comment>
<comment type="function">
    <text evidence="2 16">Cell wall formation.</text>
</comment>
<feature type="active site" evidence="16">
    <location>
        <position position="169"/>
    </location>
</feature>
<comment type="caution">
    <text evidence="18">The sequence shown here is derived from an EMBL/GenBank/DDBJ whole genome shotgun (WGS) entry which is preliminary data.</text>
</comment>
<evidence type="ECO:0000256" key="9">
    <source>
        <dbReference type="ARBA" id="ARBA00022857"/>
    </source>
</evidence>
<evidence type="ECO:0000259" key="17">
    <source>
        <dbReference type="PROSITE" id="PS51387"/>
    </source>
</evidence>
<dbReference type="Pfam" id="PF02873">
    <property type="entry name" value="MurB_C"/>
    <property type="match status" value="1"/>
</dbReference>
<dbReference type="GO" id="GO:0008762">
    <property type="term" value="F:UDP-N-acetylmuramate dehydrogenase activity"/>
    <property type="evidence" value="ECO:0007669"/>
    <property type="project" value="UniProtKB-UniRule"/>
</dbReference>
<dbReference type="SUPFAM" id="SSF56176">
    <property type="entry name" value="FAD-binding/transporter-associated domain-like"/>
    <property type="match status" value="1"/>
</dbReference>
<keyword evidence="9 16" id="KW-0521">NADP</keyword>
<dbReference type="GO" id="GO:0009252">
    <property type="term" value="P:peptidoglycan biosynthetic process"/>
    <property type="evidence" value="ECO:0007669"/>
    <property type="project" value="UniProtKB-UniRule"/>
</dbReference>
<dbReference type="Gene3D" id="3.30.465.10">
    <property type="match status" value="1"/>
</dbReference>
<evidence type="ECO:0000256" key="14">
    <source>
        <dbReference type="ARBA" id="ARBA00023316"/>
    </source>
</evidence>
<dbReference type="InterPro" id="IPR011601">
    <property type="entry name" value="MurB_C"/>
</dbReference>
<feature type="active site" evidence="16">
    <location>
        <position position="307"/>
    </location>
</feature>
<dbReference type="Proteomes" id="UP000177803">
    <property type="component" value="Unassembled WGS sequence"/>
</dbReference>
<keyword evidence="12 16" id="KW-0560">Oxidoreductase</keyword>
<proteinExistence type="inferred from homology"/>
<dbReference type="UniPathway" id="UPA00219"/>
<evidence type="ECO:0000256" key="2">
    <source>
        <dbReference type="ARBA" id="ARBA00003921"/>
    </source>
</evidence>
<dbReference type="Pfam" id="PF01565">
    <property type="entry name" value="FAD_binding_4"/>
    <property type="match status" value="1"/>
</dbReference>
<name>A0A1F6NLG6_9BACT</name>
<dbReference type="EMBL" id="MFQR01000002">
    <property type="protein sequence ID" value="OGH84751.1"/>
    <property type="molecule type" value="Genomic_DNA"/>
</dbReference>
<dbReference type="SUPFAM" id="SSF56194">
    <property type="entry name" value="Uridine diphospho-N-Acetylenolpyruvylglucosamine reductase, MurB, C-terminal domain"/>
    <property type="match status" value="1"/>
</dbReference>
<evidence type="ECO:0000256" key="13">
    <source>
        <dbReference type="ARBA" id="ARBA00023306"/>
    </source>
</evidence>
<dbReference type="GO" id="GO:0005829">
    <property type="term" value="C:cytosol"/>
    <property type="evidence" value="ECO:0007669"/>
    <property type="project" value="TreeGrafter"/>
</dbReference>
<dbReference type="InterPro" id="IPR016167">
    <property type="entry name" value="FAD-bd_PCMH_sub1"/>
</dbReference>
<keyword evidence="13 16" id="KW-0131">Cell cycle</keyword>
<evidence type="ECO:0000313" key="19">
    <source>
        <dbReference type="Proteomes" id="UP000177803"/>
    </source>
</evidence>
<dbReference type="PANTHER" id="PTHR21071:SF4">
    <property type="entry name" value="UDP-N-ACETYLENOLPYRUVOYLGLUCOSAMINE REDUCTASE"/>
    <property type="match status" value="1"/>
</dbReference>
<keyword evidence="11 16" id="KW-0573">Peptidoglycan synthesis</keyword>
<sequence>MDSLYKQLKNFGAVKINVPMSKHTTFNIGGPAHLYVVVEETTKLVGLLNFLSGEGVMYFILGGGSNLLFADDEYEGTVIKIATDKIAASGDTIIVDAGVALGAVVNLATQNSLAGLEWAAGIPGTVGGAVRGNAGAFGGATADSLEKIIVWRDGEVLELAPSECEFGYRDSAFKHNEDVILSAVFKMVVGDKQKILAKFQENVKYRSTRFPPYPCAGSFFKNLDLANYVGDKSILPEKFLQVGKVGAAWFIEQAGMKGSAHGGAKVSDEHANFIVNWNNATQSDVLIVVEKVKEAVYNKFGVELEPEVQIVV</sequence>
<keyword evidence="14 16" id="KW-0961">Cell wall biogenesis/degradation</keyword>
<dbReference type="GO" id="GO:0051301">
    <property type="term" value="P:cell division"/>
    <property type="evidence" value="ECO:0007669"/>
    <property type="project" value="UniProtKB-KW"/>
</dbReference>
<evidence type="ECO:0000256" key="6">
    <source>
        <dbReference type="ARBA" id="ARBA00022618"/>
    </source>
</evidence>
<evidence type="ECO:0000256" key="1">
    <source>
        <dbReference type="ARBA" id="ARBA00001974"/>
    </source>
</evidence>
<feature type="active site" description="Proton donor" evidence="16">
    <location>
        <position position="218"/>
    </location>
</feature>
<evidence type="ECO:0000256" key="4">
    <source>
        <dbReference type="ARBA" id="ARBA00004752"/>
    </source>
</evidence>
<dbReference type="GO" id="GO:0071555">
    <property type="term" value="P:cell wall organization"/>
    <property type="evidence" value="ECO:0007669"/>
    <property type="project" value="UniProtKB-KW"/>
</dbReference>
<evidence type="ECO:0000256" key="8">
    <source>
        <dbReference type="ARBA" id="ARBA00022827"/>
    </source>
</evidence>
<reference evidence="18 19" key="1">
    <citation type="journal article" date="2016" name="Nat. Commun.">
        <title>Thousands of microbial genomes shed light on interconnected biogeochemical processes in an aquifer system.</title>
        <authorList>
            <person name="Anantharaman K."/>
            <person name="Brown C.T."/>
            <person name="Hug L.A."/>
            <person name="Sharon I."/>
            <person name="Castelle C.J."/>
            <person name="Probst A.J."/>
            <person name="Thomas B.C."/>
            <person name="Singh A."/>
            <person name="Wilkins M.J."/>
            <person name="Karaoz U."/>
            <person name="Brodie E.L."/>
            <person name="Williams K.H."/>
            <person name="Hubbard S.S."/>
            <person name="Banfield J.F."/>
        </authorList>
    </citation>
    <scope>NUCLEOTIDE SEQUENCE [LARGE SCALE GENOMIC DNA]</scope>
</reference>
<dbReference type="HAMAP" id="MF_00037">
    <property type="entry name" value="MurB"/>
    <property type="match status" value="1"/>
</dbReference>
<evidence type="ECO:0000256" key="15">
    <source>
        <dbReference type="ARBA" id="ARBA00048914"/>
    </source>
</evidence>
<keyword evidence="8 16" id="KW-0274">FAD</keyword>
<dbReference type="GO" id="GO:0008360">
    <property type="term" value="P:regulation of cell shape"/>
    <property type="evidence" value="ECO:0007669"/>
    <property type="project" value="UniProtKB-KW"/>
</dbReference>
<accession>A0A1F6NLG6</accession>
<dbReference type="InterPro" id="IPR016166">
    <property type="entry name" value="FAD-bd_PCMH"/>
</dbReference>
<organism evidence="18 19">
    <name type="scientific">Candidatus Magasanikbacteria bacterium RIFOXYA2_FULL_44_8</name>
    <dbReference type="NCBI Taxonomy" id="1798696"/>
    <lineage>
        <taxon>Bacteria</taxon>
        <taxon>Candidatus Magasanikiibacteriota</taxon>
    </lineage>
</organism>
<evidence type="ECO:0000256" key="10">
    <source>
        <dbReference type="ARBA" id="ARBA00022960"/>
    </source>
</evidence>
<keyword evidence="5 16" id="KW-0963">Cytoplasm</keyword>
<dbReference type="Gene3D" id="3.90.78.10">
    <property type="entry name" value="UDP-N-acetylenolpyruvoylglucosamine reductase, C-terminal domain"/>
    <property type="match status" value="1"/>
</dbReference>
<dbReference type="NCBIfam" id="NF010480">
    <property type="entry name" value="PRK13905.1"/>
    <property type="match status" value="1"/>
</dbReference>
<keyword evidence="7 16" id="KW-0285">Flavoprotein</keyword>
<dbReference type="InterPro" id="IPR036318">
    <property type="entry name" value="FAD-bd_PCMH-like_sf"/>
</dbReference>
<evidence type="ECO:0000256" key="7">
    <source>
        <dbReference type="ARBA" id="ARBA00022630"/>
    </source>
</evidence>
<dbReference type="NCBIfam" id="TIGR00179">
    <property type="entry name" value="murB"/>
    <property type="match status" value="1"/>
</dbReference>
<evidence type="ECO:0000256" key="12">
    <source>
        <dbReference type="ARBA" id="ARBA00023002"/>
    </source>
</evidence>
<feature type="domain" description="FAD-binding PCMH-type" evidence="17">
    <location>
        <begin position="28"/>
        <end position="190"/>
    </location>
</feature>
<evidence type="ECO:0000256" key="11">
    <source>
        <dbReference type="ARBA" id="ARBA00022984"/>
    </source>
</evidence>
<dbReference type="InterPro" id="IPR006094">
    <property type="entry name" value="Oxid_FAD_bind_N"/>
</dbReference>
<dbReference type="InterPro" id="IPR016169">
    <property type="entry name" value="FAD-bd_PCMH_sub2"/>
</dbReference>
<comment type="pathway">
    <text evidence="4 16">Cell wall biogenesis; peptidoglycan biosynthesis.</text>
</comment>
<dbReference type="GO" id="GO:0071949">
    <property type="term" value="F:FAD binding"/>
    <property type="evidence" value="ECO:0007669"/>
    <property type="project" value="InterPro"/>
</dbReference>
<keyword evidence="10 16" id="KW-0133">Cell shape</keyword>
<keyword evidence="6 16" id="KW-0132">Cell division</keyword>
<gene>
    <name evidence="16" type="primary">murB</name>
    <name evidence="18" type="ORF">A2261_01410</name>
</gene>
<dbReference type="InterPro" id="IPR036635">
    <property type="entry name" value="MurB_C_sf"/>
</dbReference>
<comment type="subcellular location">
    <subcellularLocation>
        <location evidence="3 16">Cytoplasm</location>
    </subcellularLocation>
</comment>
<evidence type="ECO:0000256" key="5">
    <source>
        <dbReference type="ARBA" id="ARBA00022490"/>
    </source>
</evidence>
<comment type="similarity">
    <text evidence="16">Belongs to the MurB family.</text>
</comment>
<dbReference type="PANTHER" id="PTHR21071">
    <property type="entry name" value="UDP-N-ACETYLENOLPYRUVOYLGLUCOSAMINE REDUCTASE"/>
    <property type="match status" value="1"/>
</dbReference>
<evidence type="ECO:0000313" key="18">
    <source>
        <dbReference type="EMBL" id="OGH84751.1"/>
    </source>
</evidence>
<dbReference type="AlphaFoldDB" id="A0A1F6NLG6"/>
<dbReference type="InterPro" id="IPR003170">
    <property type="entry name" value="MurB"/>
</dbReference>
<dbReference type="Gene3D" id="3.30.43.10">
    <property type="entry name" value="Uridine Diphospho-n-acetylenolpyruvylglucosamine Reductase, domain 2"/>
    <property type="match status" value="1"/>
</dbReference>
<dbReference type="PROSITE" id="PS51387">
    <property type="entry name" value="FAD_PCMH"/>
    <property type="match status" value="1"/>
</dbReference>
<evidence type="ECO:0000256" key="16">
    <source>
        <dbReference type="HAMAP-Rule" id="MF_00037"/>
    </source>
</evidence>
<comment type="cofactor">
    <cofactor evidence="1 16">
        <name>FAD</name>
        <dbReference type="ChEBI" id="CHEBI:57692"/>
    </cofactor>
</comment>